<dbReference type="STRING" id="236234.A0A1J9QN96"/>
<evidence type="ECO:0000313" key="3">
    <source>
        <dbReference type="Proteomes" id="UP000183809"/>
    </source>
</evidence>
<dbReference type="InterPro" id="IPR016040">
    <property type="entry name" value="NAD(P)-bd_dom"/>
</dbReference>
<protein>
    <submittedName>
        <fullName evidence="2">Quinone oxidoreductase 2</fullName>
    </submittedName>
</protein>
<dbReference type="SUPFAM" id="SSF51735">
    <property type="entry name" value="NAD(P)-binding Rossmann-fold domains"/>
    <property type="match status" value="1"/>
</dbReference>
<organism evidence="2 3">
    <name type="scientific">Diplodia corticola</name>
    <dbReference type="NCBI Taxonomy" id="236234"/>
    <lineage>
        <taxon>Eukaryota</taxon>
        <taxon>Fungi</taxon>
        <taxon>Dikarya</taxon>
        <taxon>Ascomycota</taxon>
        <taxon>Pezizomycotina</taxon>
        <taxon>Dothideomycetes</taxon>
        <taxon>Dothideomycetes incertae sedis</taxon>
        <taxon>Botryosphaeriales</taxon>
        <taxon>Botryosphaeriaceae</taxon>
        <taxon>Diplodia</taxon>
    </lineage>
</organism>
<keyword evidence="3" id="KW-1185">Reference proteome</keyword>
<dbReference type="Gene3D" id="3.90.25.10">
    <property type="entry name" value="UDP-galactose 4-epimerase, domain 1"/>
    <property type="match status" value="1"/>
</dbReference>
<dbReference type="PANTHER" id="PTHR43162">
    <property type="match status" value="1"/>
</dbReference>
<dbReference type="PANTHER" id="PTHR43162:SF1">
    <property type="entry name" value="PRESTALK A DIFFERENTIATION PROTEIN A"/>
    <property type="match status" value="1"/>
</dbReference>
<feature type="domain" description="NAD(P)-binding" evidence="1">
    <location>
        <begin position="50"/>
        <end position="153"/>
    </location>
</feature>
<evidence type="ECO:0000259" key="1">
    <source>
        <dbReference type="Pfam" id="PF13460"/>
    </source>
</evidence>
<sequence length="320" mass="35740">MPKYILTGCDGNLGSVAAGHALSLAGPGDELVFTSYKADAISKDVRSAWEAKGVTLLTLDYDDPAKLERAFAGAEAVSFISTWLIGQGRRTQHKNVIDAARAAGVRRICYTSFVGAHLRDEVDRDEDMPFLPRDHAYTEKLIRESGLQYSIQRNYLYMDNIPQFFAPSFEFCGDKWLCNTGGAKGAFVAREDCGRVLGALLMGKGEPNTVYAVTGPEPITCKDVFDWMAEQTGYKGEFVDVSDEELEQWWKERGLPYDVYGDFSKLPCKLCMYDLLCSGQMVAWGHMSEVTDSVEKLTGRKPLPFKEALLKYKDIFPRPK</sequence>
<dbReference type="Proteomes" id="UP000183809">
    <property type="component" value="Unassembled WGS sequence"/>
</dbReference>
<proteinExistence type="predicted"/>
<dbReference type="RefSeq" id="XP_020125798.1">
    <property type="nucleotide sequence ID" value="XM_020279087.1"/>
</dbReference>
<gene>
    <name evidence="2" type="ORF">BKCO1_7800030</name>
</gene>
<dbReference type="InterPro" id="IPR051604">
    <property type="entry name" value="Ergot_Alk_Oxidoreductase"/>
</dbReference>
<dbReference type="InterPro" id="IPR036291">
    <property type="entry name" value="NAD(P)-bd_dom_sf"/>
</dbReference>
<dbReference type="GeneID" id="31019349"/>
<reference evidence="2 3" key="1">
    <citation type="submission" date="2016-10" db="EMBL/GenBank/DDBJ databases">
        <title>Proteomics and genomics reveal pathogen-plant mechanisms compatible with a hemibiotrophic lifestyle of Diplodia corticola.</title>
        <authorList>
            <person name="Fernandes I."/>
            <person name="De Jonge R."/>
            <person name="Van De Peer Y."/>
            <person name="Devreese B."/>
            <person name="Alves A."/>
            <person name="Esteves A.C."/>
        </authorList>
    </citation>
    <scope>NUCLEOTIDE SEQUENCE [LARGE SCALE GENOMIC DNA]</scope>
    <source>
        <strain evidence="2 3">CBS 112549</strain>
    </source>
</reference>
<name>A0A1J9QN96_9PEZI</name>
<dbReference type="OrthoDB" id="419598at2759"/>
<comment type="caution">
    <text evidence="2">The sequence shown here is derived from an EMBL/GenBank/DDBJ whole genome shotgun (WGS) entry which is preliminary data.</text>
</comment>
<dbReference type="Gene3D" id="3.40.50.720">
    <property type="entry name" value="NAD(P)-binding Rossmann-like Domain"/>
    <property type="match status" value="1"/>
</dbReference>
<dbReference type="AlphaFoldDB" id="A0A1J9QN96"/>
<evidence type="ECO:0000313" key="2">
    <source>
        <dbReference type="EMBL" id="OJD29538.1"/>
    </source>
</evidence>
<accession>A0A1J9QN96</accession>
<dbReference type="Pfam" id="PF13460">
    <property type="entry name" value="NAD_binding_10"/>
    <property type="match status" value="1"/>
</dbReference>
<dbReference type="EMBL" id="MNUE01000078">
    <property type="protein sequence ID" value="OJD29538.1"/>
    <property type="molecule type" value="Genomic_DNA"/>
</dbReference>